<dbReference type="PANTHER" id="PTHR36934">
    <property type="entry name" value="BLR0278 PROTEIN"/>
    <property type="match status" value="1"/>
</dbReference>
<dbReference type="KEGG" id="aym:YM304_10880"/>
<dbReference type="PIRSF" id="PIRSF014972">
    <property type="entry name" value="FlK"/>
    <property type="match status" value="1"/>
</dbReference>
<feature type="domain" description="Fluoroacetyl-CoA-specific thioesterase-like" evidence="3">
    <location>
        <begin position="15"/>
        <end position="117"/>
    </location>
</feature>
<evidence type="ECO:0000256" key="2">
    <source>
        <dbReference type="PIRSR" id="PIRSR014972-2"/>
    </source>
</evidence>
<feature type="active site" evidence="1">
    <location>
        <position position="34"/>
    </location>
</feature>
<dbReference type="InterPro" id="IPR025540">
    <property type="entry name" value="FlK"/>
</dbReference>
<dbReference type="OrthoDB" id="5243809at2"/>
<proteinExistence type="predicted"/>
<feature type="binding site" evidence="2">
    <location>
        <position position="61"/>
    </location>
    <ligand>
        <name>CoA</name>
        <dbReference type="ChEBI" id="CHEBI:57287"/>
    </ligand>
</feature>
<dbReference type="InterPro" id="IPR029069">
    <property type="entry name" value="HotDog_dom_sf"/>
</dbReference>
<dbReference type="Gene3D" id="3.10.129.10">
    <property type="entry name" value="Hotdog Thioesterase"/>
    <property type="match status" value="1"/>
</dbReference>
<evidence type="ECO:0000259" key="3">
    <source>
        <dbReference type="Pfam" id="PF22636"/>
    </source>
</evidence>
<feature type="active site" evidence="1">
    <location>
        <position position="68"/>
    </location>
</feature>
<accession>A0A6C7E5I0</accession>
<dbReference type="InterPro" id="IPR054485">
    <property type="entry name" value="FlK-like_dom"/>
</dbReference>
<feature type="binding site" evidence="2">
    <location>
        <position position="112"/>
    </location>
    <ligand>
        <name>substrate</name>
    </ligand>
</feature>
<reference evidence="4 5" key="1">
    <citation type="journal article" date="2013" name="Int. J. Syst. Evol. Microbiol.">
        <title>Ilumatobacter nonamiense sp. nov. and Ilumatobacter coccineum sp. nov., isolated from seashore sand.</title>
        <authorList>
            <person name="Matsumoto A."/>
            <person name="Kasai H."/>
            <person name="Matsuo Y."/>
            <person name="Shizuri Y."/>
            <person name="Ichikawa N."/>
            <person name="Fujita N."/>
            <person name="Omura S."/>
            <person name="Takahashi Y."/>
        </authorList>
    </citation>
    <scope>NUCLEOTIDE SEQUENCE [LARGE SCALE GENOMIC DNA]</scope>
    <source>
        <strain evidence="5">NBRC 103263 / KCTC 29153 / YM16-304</strain>
    </source>
</reference>
<evidence type="ECO:0000313" key="4">
    <source>
        <dbReference type="EMBL" id="BAN01402.1"/>
    </source>
</evidence>
<dbReference type="AlphaFoldDB" id="A0A6C7E5I0"/>
<dbReference type="Pfam" id="PF22636">
    <property type="entry name" value="FlK"/>
    <property type="match status" value="1"/>
</dbReference>
<protein>
    <recommendedName>
        <fullName evidence="3">Fluoroacetyl-CoA-specific thioesterase-like domain-containing protein</fullName>
    </recommendedName>
</protein>
<feature type="binding site" evidence="2">
    <location>
        <position position="61"/>
    </location>
    <ligand>
        <name>substrate</name>
    </ligand>
</feature>
<organism evidence="4 5">
    <name type="scientific">Ilumatobacter coccineus (strain NBRC 103263 / KCTC 29153 / YM16-304)</name>
    <dbReference type="NCBI Taxonomy" id="1313172"/>
    <lineage>
        <taxon>Bacteria</taxon>
        <taxon>Bacillati</taxon>
        <taxon>Actinomycetota</taxon>
        <taxon>Acidimicrobiia</taxon>
        <taxon>Acidimicrobiales</taxon>
        <taxon>Ilumatobacteraceae</taxon>
        <taxon>Ilumatobacter</taxon>
    </lineage>
</organism>
<dbReference type="PANTHER" id="PTHR36934:SF1">
    <property type="entry name" value="THIOESTERASE DOMAIN-CONTAINING PROTEIN"/>
    <property type="match status" value="1"/>
</dbReference>
<gene>
    <name evidence="4" type="ORF">YM304_10880</name>
</gene>
<dbReference type="EMBL" id="AP012057">
    <property type="protein sequence ID" value="BAN01402.1"/>
    <property type="molecule type" value="Genomic_DNA"/>
</dbReference>
<evidence type="ECO:0000256" key="1">
    <source>
        <dbReference type="PIRSR" id="PIRSR014972-1"/>
    </source>
</evidence>
<name>A0A6C7E5I0_ILUCY</name>
<dbReference type="SUPFAM" id="SSF54637">
    <property type="entry name" value="Thioesterase/thiol ester dehydrase-isomerase"/>
    <property type="match status" value="1"/>
</dbReference>
<feature type="active site" evidence="1">
    <location>
        <position position="42"/>
    </location>
</feature>
<dbReference type="RefSeq" id="WP_015440649.1">
    <property type="nucleotide sequence ID" value="NC_020520.1"/>
</dbReference>
<evidence type="ECO:0000313" key="5">
    <source>
        <dbReference type="Proteomes" id="UP000011863"/>
    </source>
</evidence>
<sequence length="128" mass="13257">MTVETGMRGEATLVVTEADTACALGSGDIDVLGTPRLIALCEEATMAALVGSLEANSSSVGMRIRVDHLQPTPVGAQVSAEATLEKIDGRRLTFTVSVSDSGGLVAAGKITRVLIDRDKFMGKCCSTN</sequence>
<keyword evidence="5" id="KW-1185">Reference proteome</keyword>
<dbReference type="Proteomes" id="UP000011863">
    <property type="component" value="Chromosome"/>
</dbReference>